<evidence type="ECO:0000313" key="2">
    <source>
        <dbReference type="EMBL" id="MEQ2183855.1"/>
    </source>
</evidence>
<name>A0ABV0PK32_9TELE</name>
<organism evidence="2 3">
    <name type="scientific">Goodea atripinnis</name>
    <dbReference type="NCBI Taxonomy" id="208336"/>
    <lineage>
        <taxon>Eukaryota</taxon>
        <taxon>Metazoa</taxon>
        <taxon>Chordata</taxon>
        <taxon>Craniata</taxon>
        <taxon>Vertebrata</taxon>
        <taxon>Euteleostomi</taxon>
        <taxon>Actinopterygii</taxon>
        <taxon>Neopterygii</taxon>
        <taxon>Teleostei</taxon>
        <taxon>Neoteleostei</taxon>
        <taxon>Acanthomorphata</taxon>
        <taxon>Ovalentaria</taxon>
        <taxon>Atherinomorphae</taxon>
        <taxon>Cyprinodontiformes</taxon>
        <taxon>Goodeidae</taxon>
        <taxon>Goodea</taxon>
    </lineage>
</organism>
<feature type="transmembrane region" description="Helical" evidence="1">
    <location>
        <begin position="45"/>
        <end position="73"/>
    </location>
</feature>
<evidence type="ECO:0008006" key="4">
    <source>
        <dbReference type="Google" id="ProtNLM"/>
    </source>
</evidence>
<gene>
    <name evidence="2" type="ORF">GOODEAATRI_002218</name>
</gene>
<evidence type="ECO:0000313" key="3">
    <source>
        <dbReference type="Proteomes" id="UP001476798"/>
    </source>
</evidence>
<keyword evidence="3" id="KW-1185">Reference proteome</keyword>
<reference evidence="2 3" key="1">
    <citation type="submission" date="2021-06" db="EMBL/GenBank/DDBJ databases">
        <authorList>
            <person name="Palmer J.M."/>
        </authorList>
    </citation>
    <scope>NUCLEOTIDE SEQUENCE [LARGE SCALE GENOMIC DNA]</scope>
    <source>
        <strain evidence="2 3">GA_2019</strain>
        <tissue evidence="2">Muscle</tissue>
    </source>
</reference>
<sequence length="135" mass="14559">MRSLGLGPQLGPPPCLLHQSIQLPLGTSLSGTMEKHTLPLTHMSISFPIVFIPAFLFMSVRCIVLPFFTIFPLSGQAWASFMMNVFNNLFSISGGGEGGSQFRGITLTGETVNPWLPRVENIGKPNQPSAGTRTA</sequence>
<dbReference type="EMBL" id="JAHRIO010080041">
    <property type="protein sequence ID" value="MEQ2183855.1"/>
    <property type="molecule type" value="Genomic_DNA"/>
</dbReference>
<proteinExistence type="predicted"/>
<accession>A0ABV0PK32</accession>
<evidence type="ECO:0000256" key="1">
    <source>
        <dbReference type="SAM" id="Phobius"/>
    </source>
</evidence>
<keyword evidence="1" id="KW-0472">Membrane</keyword>
<comment type="caution">
    <text evidence="2">The sequence shown here is derived from an EMBL/GenBank/DDBJ whole genome shotgun (WGS) entry which is preliminary data.</text>
</comment>
<keyword evidence="1" id="KW-1133">Transmembrane helix</keyword>
<dbReference type="Proteomes" id="UP001476798">
    <property type="component" value="Unassembled WGS sequence"/>
</dbReference>
<protein>
    <recommendedName>
        <fullName evidence="4">ATP synthase F0 subunit 6</fullName>
    </recommendedName>
</protein>
<keyword evidence="1" id="KW-0812">Transmembrane</keyword>